<reference evidence="3 4" key="1">
    <citation type="submission" date="2017-03" db="EMBL/GenBank/DDBJ databases">
        <title>Comparative genomics of honeybee gut symbionts reveal geographically distinct and subgroup specific antibiotic resistance.</title>
        <authorList>
            <person name="Ludvigsen J."/>
            <person name="Porcellato D."/>
            <person name="Labee-Lund T.M."/>
            <person name="Amdam G.V."/>
            <person name="Rudi K."/>
        </authorList>
    </citation>
    <scope>NUCLEOTIDE SEQUENCE [LARGE SCALE GENOMIC DNA]</scope>
    <source>
        <strain evidence="1 4">A-7-12</strain>
        <strain evidence="2 3">A-9-12</strain>
    </source>
</reference>
<sequence length="211" mass="24601">MSDTTPKELIILNDNHKKIIDEWFSMLQQRQGKFNGITYNGRKLRAELRRYSLSEFICSQAGHRILADKLINNDSKLAKTEVHYYALKIFANVAAFAEKNNDKSPFAAQLSEKIKGGERNYLSELRFERLLTSETPEEFCQRLIRAVKLRGEKGVNLTSLADGIFLWMQEWDAREHGWPADTNPFKRLSVRWEMDYFSTKNNTNTKTNTKE</sequence>
<dbReference type="InterPro" id="IPR013382">
    <property type="entry name" value="CRISPR-assoc_prot_Cse2"/>
</dbReference>
<dbReference type="Proteomes" id="UP000194977">
    <property type="component" value="Unassembled WGS sequence"/>
</dbReference>
<evidence type="ECO:0000313" key="2">
    <source>
        <dbReference type="EMBL" id="OTQ11382.1"/>
    </source>
</evidence>
<dbReference type="Gene3D" id="1.10.520.40">
    <property type="entry name" value="CRISPR-associated protein Cse2"/>
    <property type="match status" value="1"/>
</dbReference>
<dbReference type="Proteomes" id="UP000194800">
    <property type="component" value="Unassembled WGS sequence"/>
</dbReference>
<dbReference type="KEGG" id="gap:GAPWK_2361"/>
<dbReference type="RefSeq" id="WP_025316433.1">
    <property type="nucleotide sequence ID" value="NZ_CP007445.1"/>
</dbReference>
<dbReference type="HOGENOM" id="CLU_104968_0_0_6"/>
<comment type="caution">
    <text evidence="1">The sequence shown here is derived from an EMBL/GenBank/DDBJ whole genome shotgun (WGS) entry which is preliminary data.</text>
</comment>
<dbReference type="CDD" id="cd09731">
    <property type="entry name" value="Cse2_I-E"/>
    <property type="match status" value="1"/>
</dbReference>
<dbReference type="InterPro" id="IPR038287">
    <property type="entry name" value="Cse2_sf"/>
</dbReference>
<dbReference type="eggNOG" id="ENOG50318W0">
    <property type="taxonomic scope" value="Bacteria"/>
</dbReference>
<organism evidence="1 4">
    <name type="scientific">Gilliamella apicola</name>
    <dbReference type="NCBI Taxonomy" id="1196095"/>
    <lineage>
        <taxon>Bacteria</taxon>
        <taxon>Pseudomonadati</taxon>
        <taxon>Pseudomonadota</taxon>
        <taxon>Gammaproteobacteria</taxon>
        <taxon>Orbales</taxon>
        <taxon>Orbaceae</taxon>
        <taxon>Gilliamella</taxon>
    </lineage>
</organism>
<dbReference type="AlphaFoldDB" id="X2H0M3"/>
<dbReference type="GeneID" id="29849629"/>
<evidence type="ECO:0000313" key="3">
    <source>
        <dbReference type="Proteomes" id="UP000194800"/>
    </source>
</evidence>
<evidence type="ECO:0000313" key="4">
    <source>
        <dbReference type="Proteomes" id="UP000194977"/>
    </source>
</evidence>
<dbReference type="EMBL" id="NARP01000016">
    <property type="protein sequence ID" value="OTP99511.1"/>
    <property type="molecule type" value="Genomic_DNA"/>
</dbReference>
<accession>X2H0M3</accession>
<evidence type="ECO:0000313" key="1">
    <source>
        <dbReference type="EMBL" id="OTP99511.1"/>
    </source>
</evidence>
<dbReference type="NCBIfam" id="TIGR02548">
    <property type="entry name" value="casB_cse2"/>
    <property type="match status" value="1"/>
</dbReference>
<dbReference type="EMBL" id="NART01000006">
    <property type="protein sequence ID" value="OTQ11382.1"/>
    <property type="molecule type" value="Genomic_DNA"/>
</dbReference>
<gene>
    <name evidence="2" type="ORF">B6C91_02485</name>
    <name evidence="1" type="ORF">B6D08_07460</name>
</gene>
<name>X2H0M3_9GAMM</name>
<keyword evidence="3" id="KW-1185">Reference proteome</keyword>
<dbReference type="Pfam" id="PF09485">
    <property type="entry name" value="CRISPR_Cse2"/>
    <property type="match status" value="1"/>
</dbReference>
<proteinExistence type="predicted"/>
<protein>
    <submittedName>
        <fullName evidence="1">Type I-E CRISPR-associated protein Cse2/CasB</fullName>
    </submittedName>
</protein>